<gene>
    <name evidence="3" type="ORF">HNR44_002887</name>
</gene>
<proteinExistence type="predicted"/>
<feature type="domain" description="DUF58" evidence="2">
    <location>
        <begin position="207"/>
        <end position="313"/>
    </location>
</feature>
<keyword evidence="1" id="KW-0812">Transmembrane</keyword>
<keyword evidence="1" id="KW-0472">Membrane</keyword>
<dbReference type="EMBL" id="JACHHJ010000004">
    <property type="protein sequence ID" value="MBB6450897.1"/>
    <property type="molecule type" value="Genomic_DNA"/>
</dbReference>
<dbReference type="RefSeq" id="WP_184404959.1">
    <property type="nucleotide sequence ID" value="NZ_JACHHJ010000004.1"/>
</dbReference>
<evidence type="ECO:0000259" key="2">
    <source>
        <dbReference type="Pfam" id="PF01882"/>
    </source>
</evidence>
<dbReference type="PANTHER" id="PTHR34351:SF2">
    <property type="entry name" value="DUF58 DOMAIN-CONTAINING PROTEIN"/>
    <property type="match status" value="1"/>
</dbReference>
<name>A0A841PPZ5_9BACL</name>
<dbReference type="InterPro" id="IPR002881">
    <property type="entry name" value="DUF58"/>
</dbReference>
<evidence type="ECO:0000313" key="4">
    <source>
        <dbReference type="Proteomes" id="UP000568839"/>
    </source>
</evidence>
<feature type="transmembrane region" description="Helical" evidence="1">
    <location>
        <begin position="37"/>
        <end position="62"/>
    </location>
</feature>
<dbReference type="Pfam" id="PF01882">
    <property type="entry name" value="DUF58"/>
    <property type="match status" value="1"/>
</dbReference>
<keyword evidence="4" id="KW-1185">Reference proteome</keyword>
<feature type="transmembrane region" description="Helical" evidence="1">
    <location>
        <begin position="12"/>
        <end position="31"/>
    </location>
</feature>
<organism evidence="3 4">
    <name type="scientific">Geomicrobium halophilum</name>
    <dbReference type="NCBI Taxonomy" id="549000"/>
    <lineage>
        <taxon>Bacteria</taxon>
        <taxon>Bacillati</taxon>
        <taxon>Bacillota</taxon>
        <taxon>Bacilli</taxon>
        <taxon>Bacillales</taxon>
        <taxon>Geomicrobium</taxon>
    </lineage>
</organism>
<dbReference type="Proteomes" id="UP000568839">
    <property type="component" value="Unassembled WGS sequence"/>
</dbReference>
<protein>
    <submittedName>
        <fullName evidence="3">Uncharacterized protein (DUF58 family)</fullName>
    </submittedName>
</protein>
<accession>A0A841PPZ5</accession>
<sequence>MSTGWQAIIAKGLRVFGVLLFAAALFVYVMVQGGFVSWFLFYSVSILLLIGLLFVIFPLRWLSIERSISNRHLAYGETAKVTIRIRKKRPWPLLFLGIQDIVPEGLRLESHPGAFFTMVISREKEYSYLVKAEKRGGYSYTHAYVETGDPFGFWEKEKQLPAPSEVLVYPRVPALPFQLINNRSRKLRTDGAGLQRASHEETSDFSSVREYVTGDRLSSIDWKVSARLGKLATKEFDTEEGKGFTILFDARTSDEGRFEAAVEWAAAVVNGSYEQNAMINFASIGGGTYVTSKGRDRSQLRQVMNALARLQPVTLEETTPFPQTFNFLQTIVFIAPQMNATTLKEIRQMEQQQGDVLVLYSDQEAAHLQLKQMGVKAYAMPTQAGRSEGASHNRKRHL</sequence>
<evidence type="ECO:0000256" key="1">
    <source>
        <dbReference type="SAM" id="Phobius"/>
    </source>
</evidence>
<reference evidence="3 4" key="1">
    <citation type="submission" date="2020-08" db="EMBL/GenBank/DDBJ databases">
        <title>Genomic Encyclopedia of Type Strains, Phase IV (KMG-IV): sequencing the most valuable type-strain genomes for metagenomic binning, comparative biology and taxonomic classification.</title>
        <authorList>
            <person name="Goeker M."/>
        </authorList>
    </citation>
    <scope>NUCLEOTIDE SEQUENCE [LARGE SCALE GENOMIC DNA]</scope>
    <source>
        <strain evidence="3 4">DSM 21769</strain>
    </source>
</reference>
<evidence type="ECO:0000313" key="3">
    <source>
        <dbReference type="EMBL" id="MBB6450897.1"/>
    </source>
</evidence>
<comment type="caution">
    <text evidence="3">The sequence shown here is derived from an EMBL/GenBank/DDBJ whole genome shotgun (WGS) entry which is preliminary data.</text>
</comment>
<dbReference type="AlphaFoldDB" id="A0A841PPZ5"/>
<dbReference type="PANTHER" id="PTHR34351">
    <property type="entry name" value="SLR1927 PROTEIN-RELATED"/>
    <property type="match status" value="1"/>
</dbReference>
<keyword evidence="1" id="KW-1133">Transmembrane helix</keyword>